<evidence type="ECO:0000256" key="8">
    <source>
        <dbReference type="ARBA" id="ARBA00049902"/>
    </source>
</evidence>
<reference evidence="14" key="1">
    <citation type="journal article" date="2019" name="Int. J. Syst. Evol. Microbiol.">
        <title>The Global Catalogue of Microorganisms (GCM) 10K type strain sequencing project: providing services to taxonomists for standard genome sequencing and annotation.</title>
        <authorList>
            <consortium name="The Broad Institute Genomics Platform"/>
            <consortium name="The Broad Institute Genome Sequencing Center for Infectious Disease"/>
            <person name="Wu L."/>
            <person name="Ma J."/>
        </authorList>
    </citation>
    <scope>NUCLEOTIDE SEQUENCE [LARGE SCALE GENOMIC DNA]</scope>
    <source>
        <strain evidence="14">CCM 8897</strain>
    </source>
</reference>
<keyword evidence="10" id="KW-0472">Membrane</keyword>
<keyword evidence="10" id="KW-0812">Transmembrane</keyword>
<proteinExistence type="predicted"/>
<keyword evidence="14" id="KW-1185">Reference proteome</keyword>
<evidence type="ECO:0000256" key="2">
    <source>
        <dbReference type="ARBA" id="ARBA00022670"/>
    </source>
</evidence>
<evidence type="ECO:0000259" key="12">
    <source>
        <dbReference type="Pfam" id="PF00912"/>
    </source>
</evidence>
<sequence>MAQQNKAMTREARKAAQTRNKRSKKPIKKKKPLWRRIIKWFLWLIVAGTVFGVGLFAYYAKDAPALSASKLESGQSLTIYAADAKTVLTKLGSENRTNVKSTAIPQQLKDAVVSIEDRRFYNEPFWIDPIRIASSAFYNLTHPNSDPQGGSTLTQQLVKLTYFSTKKSDQTLRRKAQEAWLAMQVERHFSKEQILEYYINAVYEANGIYGMGTAATYYYGKDLDKLTIAQTALIAGIPNSPNNYDPYVHPEAAKNRRDLVIQAMADNGKISASEAATAKATAIDTGLQAKAAAAGSNDNALVADAYIQEVIKAIKSKGYDPYRDNLSVVTNLDLPTQKYLYQLVNGTQIAFPDDLFQTGVTITDPNNGNVIAMIGNRKVGNVQMALNRATQTDRSNGSTIKPLLDYAPAFEYLDWSTAQKVEDTPYTYPGTNISLMDWDRKYLGTMTLRQALAVSRNIPAVRTLEEVGLTKASQFVSNLGIKIPSSAGLSVGIGANISTLQVASAYNAFANGGTYYKPQYIKKITTADKIEHDYTDSNEGTRAMKASTAYMITDVLKDVITNGSATSTAISGLYQAGKTGTTGYTDKEIAKNAALNNTVKDSWFAGYTKHYSIAVWTGYDKANQHGVANQTIAQLIYRYMMVYLSQKVSNSDWTMPSSVVSQGGELYVKGSEPDSATDDQTDESSSESSSSSSSESSTSSSAIDQEQPGNGESSSSSTTTTPTEPGGNDSSSSSSSPTTGGGNGGDTESPGTGSSSTTQ</sequence>
<dbReference type="Gene3D" id="1.10.3810.10">
    <property type="entry name" value="Biosynthetic peptidoglycan transglycosylase-like"/>
    <property type="match status" value="1"/>
</dbReference>
<feature type="compositionally biased region" description="Basic residues" evidence="9">
    <location>
        <begin position="19"/>
        <end position="28"/>
    </location>
</feature>
<keyword evidence="5" id="KW-0378">Hydrolase</keyword>
<dbReference type="RefSeq" id="WP_125595863.1">
    <property type="nucleotide sequence ID" value="NZ_JBHSSM010000015.1"/>
</dbReference>
<dbReference type="SUPFAM" id="SSF56601">
    <property type="entry name" value="beta-lactamase/transpeptidase-like"/>
    <property type="match status" value="1"/>
</dbReference>
<name>A0ABW1UMT4_9LACO</name>
<dbReference type="InterPro" id="IPR023346">
    <property type="entry name" value="Lysozyme-like_dom_sf"/>
</dbReference>
<feature type="compositionally biased region" description="Low complexity" evidence="9">
    <location>
        <begin position="709"/>
        <end position="738"/>
    </location>
</feature>
<dbReference type="EMBL" id="JBHSSM010000015">
    <property type="protein sequence ID" value="MFC6314988.1"/>
    <property type="molecule type" value="Genomic_DNA"/>
</dbReference>
<evidence type="ECO:0000256" key="7">
    <source>
        <dbReference type="ARBA" id="ARBA00034000"/>
    </source>
</evidence>
<dbReference type="InterPro" id="IPR001264">
    <property type="entry name" value="Glyco_trans_51"/>
</dbReference>
<comment type="catalytic activity">
    <reaction evidence="8">
        <text>[GlcNAc-(1-&gt;4)-Mur2Ac(oyl-L-Ala-gamma-D-Glu-L-Lys-D-Ala-D-Ala)](n)-di-trans,octa-cis-undecaprenyl diphosphate + beta-D-GlcNAc-(1-&gt;4)-Mur2Ac(oyl-L-Ala-gamma-D-Glu-L-Lys-D-Ala-D-Ala)-di-trans,octa-cis-undecaprenyl diphosphate = [GlcNAc-(1-&gt;4)-Mur2Ac(oyl-L-Ala-gamma-D-Glu-L-Lys-D-Ala-D-Ala)](n+1)-di-trans,octa-cis-undecaprenyl diphosphate + di-trans,octa-cis-undecaprenyl diphosphate + H(+)</text>
        <dbReference type="Rhea" id="RHEA:23708"/>
        <dbReference type="Rhea" id="RHEA-COMP:9602"/>
        <dbReference type="Rhea" id="RHEA-COMP:9603"/>
        <dbReference type="ChEBI" id="CHEBI:15378"/>
        <dbReference type="ChEBI" id="CHEBI:58405"/>
        <dbReference type="ChEBI" id="CHEBI:60033"/>
        <dbReference type="ChEBI" id="CHEBI:78435"/>
        <dbReference type="EC" id="2.4.99.28"/>
    </reaction>
</comment>
<dbReference type="Pfam" id="PF00905">
    <property type="entry name" value="Transpeptidase"/>
    <property type="match status" value="1"/>
</dbReference>
<dbReference type="SUPFAM" id="SSF53955">
    <property type="entry name" value="Lysozyme-like"/>
    <property type="match status" value="1"/>
</dbReference>
<dbReference type="InterPro" id="IPR050396">
    <property type="entry name" value="Glycosyltr_51/Transpeptidase"/>
</dbReference>
<evidence type="ECO:0000259" key="11">
    <source>
        <dbReference type="Pfam" id="PF00905"/>
    </source>
</evidence>
<feature type="transmembrane region" description="Helical" evidence="10">
    <location>
        <begin position="40"/>
        <end position="60"/>
    </location>
</feature>
<accession>A0ABW1UMT4</accession>
<keyword evidence="10" id="KW-1133">Transmembrane helix</keyword>
<dbReference type="Pfam" id="PF00912">
    <property type="entry name" value="Transgly"/>
    <property type="match status" value="1"/>
</dbReference>
<evidence type="ECO:0000256" key="10">
    <source>
        <dbReference type="SAM" id="Phobius"/>
    </source>
</evidence>
<dbReference type="InterPro" id="IPR001460">
    <property type="entry name" value="PCN-bd_Tpept"/>
</dbReference>
<dbReference type="InterPro" id="IPR012338">
    <property type="entry name" value="Beta-lactam/transpept-like"/>
</dbReference>
<comment type="catalytic activity">
    <reaction evidence="7">
        <text>Preferential cleavage: (Ac)2-L-Lys-D-Ala-|-D-Ala. Also transpeptidation of peptidyl-alanyl moieties that are N-acyl substituents of D-alanine.</text>
        <dbReference type="EC" id="3.4.16.4"/>
    </reaction>
</comment>
<evidence type="ECO:0000256" key="4">
    <source>
        <dbReference type="ARBA" id="ARBA00022679"/>
    </source>
</evidence>
<comment type="caution">
    <text evidence="13">The sequence shown here is derived from an EMBL/GenBank/DDBJ whole genome shotgun (WGS) entry which is preliminary data.</text>
</comment>
<gene>
    <name evidence="13" type="ORF">ACFQHW_05315</name>
</gene>
<evidence type="ECO:0000256" key="1">
    <source>
        <dbReference type="ARBA" id="ARBA00022645"/>
    </source>
</evidence>
<dbReference type="InterPro" id="IPR036950">
    <property type="entry name" value="PBP_transglycosylase"/>
</dbReference>
<keyword evidence="1" id="KW-0121">Carboxypeptidase</keyword>
<feature type="domain" description="Glycosyl transferase family 51" evidence="12">
    <location>
        <begin position="86"/>
        <end position="264"/>
    </location>
</feature>
<keyword evidence="6" id="KW-0511">Multifunctional enzyme</keyword>
<keyword evidence="2" id="KW-0645">Protease</keyword>
<feature type="domain" description="Penicillin-binding protein transpeptidase" evidence="11">
    <location>
        <begin position="359"/>
        <end position="630"/>
    </location>
</feature>
<feature type="compositionally biased region" description="Low complexity" evidence="9">
    <location>
        <begin position="686"/>
        <end position="701"/>
    </location>
</feature>
<organism evidence="13 14">
    <name type="scientific">Lapidilactobacillus achengensis</name>
    <dbReference type="NCBI Taxonomy" id="2486000"/>
    <lineage>
        <taxon>Bacteria</taxon>
        <taxon>Bacillati</taxon>
        <taxon>Bacillota</taxon>
        <taxon>Bacilli</taxon>
        <taxon>Lactobacillales</taxon>
        <taxon>Lactobacillaceae</taxon>
        <taxon>Lapidilactobacillus</taxon>
    </lineage>
</organism>
<feature type="region of interest" description="Disordered" evidence="9">
    <location>
        <begin position="1"/>
        <end position="28"/>
    </location>
</feature>
<dbReference type="PANTHER" id="PTHR32282">
    <property type="entry name" value="BINDING PROTEIN TRANSPEPTIDASE, PUTATIVE-RELATED"/>
    <property type="match status" value="1"/>
</dbReference>
<feature type="compositionally biased region" description="Acidic residues" evidence="9">
    <location>
        <begin position="675"/>
        <end position="685"/>
    </location>
</feature>
<dbReference type="PANTHER" id="PTHR32282:SF29">
    <property type="entry name" value="PENICILLIN-BINDING PROTEIN 1A"/>
    <property type="match status" value="1"/>
</dbReference>
<dbReference type="Gene3D" id="3.40.710.10">
    <property type="entry name" value="DD-peptidase/beta-lactamase superfamily"/>
    <property type="match status" value="1"/>
</dbReference>
<evidence type="ECO:0000256" key="9">
    <source>
        <dbReference type="SAM" id="MobiDB-lite"/>
    </source>
</evidence>
<protein>
    <submittedName>
        <fullName evidence="13">Transglycosylase domain-containing protein</fullName>
    </submittedName>
</protein>
<evidence type="ECO:0000256" key="3">
    <source>
        <dbReference type="ARBA" id="ARBA00022676"/>
    </source>
</evidence>
<evidence type="ECO:0000256" key="5">
    <source>
        <dbReference type="ARBA" id="ARBA00022801"/>
    </source>
</evidence>
<feature type="region of interest" description="Disordered" evidence="9">
    <location>
        <begin position="667"/>
        <end position="759"/>
    </location>
</feature>
<feature type="compositionally biased region" description="Low complexity" evidence="9">
    <location>
        <begin position="746"/>
        <end position="759"/>
    </location>
</feature>
<evidence type="ECO:0000313" key="13">
    <source>
        <dbReference type="EMBL" id="MFC6314988.1"/>
    </source>
</evidence>
<dbReference type="Proteomes" id="UP001596310">
    <property type="component" value="Unassembled WGS sequence"/>
</dbReference>
<evidence type="ECO:0000313" key="14">
    <source>
        <dbReference type="Proteomes" id="UP001596310"/>
    </source>
</evidence>
<keyword evidence="4" id="KW-0808">Transferase</keyword>
<evidence type="ECO:0000256" key="6">
    <source>
        <dbReference type="ARBA" id="ARBA00023268"/>
    </source>
</evidence>
<keyword evidence="3" id="KW-0328">Glycosyltransferase</keyword>